<dbReference type="Proteomes" id="UP001432027">
    <property type="component" value="Unassembled WGS sequence"/>
</dbReference>
<protein>
    <submittedName>
        <fullName evidence="2">Uncharacterized protein</fullName>
    </submittedName>
</protein>
<evidence type="ECO:0000313" key="3">
    <source>
        <dbReference type="Proteomes" id="UP001432027"/>
    </source>
</evidence>
<proteinExistence type="predicted"/>
<feature type="non-terminal residue" evidence="2">
    <location>
        <position position="1"/>
    </location>
</feature>
<dbReference type="AlphaFoldDB" id="A0AAV5TWD2"/>
<reference evidence="2" key="1">
    <citation type="submission" date="2023-10" db="EMBL/GenBank/DDBJ databases">
        <title>Genome assembly of Pristionchus species.</title>
        <authorList>
            <person name="Yoshida K."/>
            <person name="Sommer R.J."/>
        </authorList>
    </citation>
    <scope>NUCLEOTIDE SEQUENCE</scope>
    <source>
        <strain evidence="2">RS0144</strain>
    </source>
</reference>
<comment type="caution">
    <text evidence="2">The sequence shown here is derived from an EMBL/GenBank/DDBJ whole genome shotgun (WGS) entry which is preliminary data.</text>
</comment>
<dbReference type="EMBL" id="BTSX01000005">
    <property type="protein sequence ID" value="GMS98863.1"/>
    <property type="molecule type" value="Genomic_DNA"/>
</dbReference>
<feature type="compositionally biased region" description="Polar residues" evidence="1">
    <location>
        <begin position="1"/>
        <end position="11"/>
    </location>
</feature>
<sequence>RTHTRSLSPVPSGSHDGIGPSQHLSGQICPDVIRYAYVALKFSPAKERMEKEMDRARSNNISYTSQNLSVSLPFTHFVLNARRVAFKKLTVDSLPETTIFLDEISVHILKPMIRQFSIFLSLSITPQIAL</sequence>
<evidence type="ECO:0000313" key="2">
    <source>
        <dbReference type="EMBL" id="GMS98863.1"/>
    </source>
</evidence>
<feature type="region of interest" description="Disordered" evidence="1">
    <location>
        <begin position="1"/>
        <end position="22"/>
    </location>
</feature>
<gene>
    <name evidence="2" type="ORF">PENTCL1PPCAC_21038</name>
</gene>
<evidence type="ECO:0000256" key="1">
    <source>
        <dbReference type="SAM" id="MobiDB-lite"/>
    </source>
</evidence>
<accession>A0AAV5TWD2</accession>
<name>A0AAV5TWD2_9BILA</name>
<organism evidence="2 3">
    <name type="scientific">Pristionchus entomophagus</name>
    <dbReference type="NCBI Taxonomy" id="358040"/>
    <lineage>
        <taxon>Eukaryota</taxon>
        <taxon>Metazoa</taxon>
        <taxon>Ecdysozoa</taxon>
        <taxon>Nematoda</taxon>
        <taxon>Chromadorea</taxon>
        <taxon>Rhabditida</taxon>
        <taxon>Rhabditina</taxon>
        <taxon>Diplogasteromorpha</taxon>
        <taxon>Diplogasteroidea</taxon>
        <taxon>Neodiplogasteridae</taxon>
        <taxon>Pristionchus</taxon>
    </lineage>
</organism>
<keyword evidence="3" id="KW-1185">Reference proteome</keyword>